<comment type="caution">
    <text evidence="2">The sequence shown here is derived from an EMBL/GenBank/DDBJ whole genome shotgun (WGS) entry which is preliminary data.</text>
</comment>
<dbReference type="PROSITE" id="PS51318">
    <property type="entry name" value="TAT"/>
    <property type="match status" value="1"/>
</dbReference>
<reference evidence="2 3" key="1">
    <citation type="submission" date="2019-07" db="EMBL/GenBank/DDBJ databases">
        <title>Whole genome shotgun sequence of Swaminathania salitolerans NBRC 104436.</title>
        <authorList>
            <person name="Hosoyama A."/>
            <person name="Uohara A."/>
            <person name="Ohji S."/>
            <person name="Ichikawa N."/>
        </authorList>
    </citation>
    <scope>NUCLEOTIDE SEQUENCE [LARGE SCALE GENOMIC DNA]</scope>
    <source>
        <strain evidence="2 3">NBRC 104436</strain>
    </source>
</reference>
<gene>
    <name evidence="2" type="ORF">SSA02_20810</name>
</gene>
<dbReference type="SUPFAM" id="SSF56300">
    <property type="entry name" value="Metallo-dependent phosphatases"/>
    <property type="match status" value="1"/>
</dbReference>
<name>A0A511BY15_9PROT</name>
<evidence type="ECO:0000259" key="1">
    <source>
        <dbReference type="Pfam" id="PF00149"/>
    </source>
</evidence>
<sequence length="317" mass="35213">MLLPRRHFLRSAALSGLAAGTLGSGKRAWALAPERPAMRAHEAFSFVFLTDTHIQPELNASKGCLDCFRQVRRMNADFTIQGGDHVFDALGVPKTRALSLMDLYKQTADTLGHQVHNTIGNHDCMGIYTESGIAPTDPLYGKKYYSDNFGAPYYSFDHKGVHFVVLDSIGITEDRHYEGYIDPKQQEWLLHDLLAMPVGTPVIVSTHIPLVTAVEEYGPPPSKAPLRQGTRVKNAHTLIDLFDHFNVIGVLQGHTHVLETVTWHGVPYVTGGAVSGNWWHGTRLGTPEGFLNVRVEKGRMTTDYVTYGFRTIAPYNT</sequence>
<dbReference type="PANTHER" id="PTHR43143">
    <property type="entry name" value="METALLOPHOSPHOESTERASE, CALCINEURIN SUPERFAMILY"/>
    <property type="match status" value="1"/>
</dbReference>
<evidence type="ECO:0000313" key="3">
    <source>
        <dbReference type="Proteomes" id="UP000321405"/>
    </source>
</evidence>
<keyword evidence="3" id="KW-1185">Reference proteome</keyword>
<dbReference type="OrthoDB" id="9780884at2"/>
<dbReference type="InterPro" id="IPR006311">
    <property type="entry name" value="TAT_signal"/>
</dbReference>
<dbReference type="InterPro" id="IPR051918">
    <property type="entry name" value="STPP_CPPED1"/>
</dbReference>
<dbReference type="Proteomes" id="UP000321405">
    <property type="component" value="Unassembled WGS sequence"/>
</dbReference>
<dbReference type="AlphaFoldDB" id="A0A511BY15"/>
<dbReference type="Pfam" id="PF00149">
    <property type="entry name" value="Metallophos"/>
    <property type="match status" value="1"/>
</dbReference>
<dbReference type="InterPro" id="IPR029052">
    <property type="entry name" value="Metallo-depent_PP-like"/>
</dbReference>
<dbReference type="RefSeq" id="WP_147094003.1">
    <property type="nucleotide sequence ID" value="NZ_BJVC01000005.1"/>
</dbReference>
<dbReference type="Gene3D" id="3.60.21.10">
    <property type="match status" value="1"/>
</dbReference>
<dbReference type="GO" id="GO:0016787">
    <property type="term" value="F:hydrolase activity"/>
    <property type="evidence" value="ECO:0007669"/>
    <property type="project" value="InterPro"/>
</dbReference>
<dbReference type="EMBL" id="BJVC01000005">
    <property type="protein sequence ID" value="GEL02918.1"/>
    <property type="molecule type" value="Genomic_DNA"/>
</dbReference>
<accession>A0A511BY15</accession>
<evidence type="ECO:0000313" key="2">
    <source>
        <dbReference type="EMBL" id="GEL02918.1"/>
    </source>
</evidence>
<feature type="domain" description="Calcineurin-like phosphoesterase" evidence="1">
    <location>
        <begin position="45"/>
        <end position="257"/>
    </location>
</feature>
<proteinExistence type="predicted"/>
<protein>
    <recommendedName>
        <fullName evidence="1">Calcineurin-like phosphoesterase domain-containing protein</fullName>
    </recommendedName>
</protein>
<dbReference type="PANTHER" id="PTHR43143:SF1">
    <property type="entry name" value="SERINE_THREONINE-PROTEIN PHOSPHATASE CPPED1"/>
    <property type="match status" value="1"/>
</dbReference>
<dbReference type="InterPro" id="IPR004843">
    <property type="entry name" value="Calcineurin-like_PHP"/>
</dbReference>
<organism evidence="2 3">
    <name type="scientific">Swaminathania salitolerans</name>
    <dbReference type="NCBI Taxonomy" id="182838"/>
    <lineage>
        <taxon>Bacteria</taxon>
        <taxon>Pseudomonadati</taxon>
        <taxon>Pseudomonadota</taxon>
        <taxon>Alphaproteobacteria</taxon>
        <taxon>Acetobacterales</taxon>
        <taxon>Acetobacteraceae</taxon>
        <taxon>Swaminathania</taxon>
    </lineage>
</organism>